<dbReference type="GeneID" id="23867266"/>
<dbReference type="KEGG" id="tbg:TbgDal_XI2910"/>
<protein>
    <submittedName>
        <fullName evidence="1">Uncharacterized protein</fullName>
    </submittedName>
</protein>
<sequence length="149" mass="16986">MVLFLCAAIVTEDGKYAAIRKEWMRGEIRNKMKEKVHVVTLGNAAYTPSLPLKRELTLCVFGASAAITITGSFCRCLHPVVRNFFLFYSIRCFPFTDAVKSINAAKEWKFFSHLLCIVWFDPGLRFSDFASLLPVSLLRLRVLSLNLFE</sequence>
<name>D0A673_TRYB9</name>
<dbReference type="Proteomes" id="UP000002316">
    <property type="component" value="Chromosome 11"/>
</dbReference>
<accession>D0A673</accession>
<reference evidence="2" key="1">
    <citation type="journal article" date="2010" name="PLoS Negl. Trop. Dis.">
        <title>The genome sequence of Trypanosoma brucei gambiense, causative agent of chronic human african trypanosomiasis.</title>
        <authorList>
            <person name="Jackson A.P."/>
            <person name="Sanders M."/>
            <person name="Berry A."/>
            <person name="McQuillan J."/>
            <person name="Aslett M.A."/>
            <person name="Quail M.A."/>
            <person name="Chukualim B."/>
            <person name="Capewell P."/>
            <person name="MacLeod A."/>
            <person name="Melville S.E."/>
            <person name="Gibson W."/>
            <person name="Barry J.D."/>
            <person name="Berriman M."/>
            <person name="Hertz-Fowler C."/>
        </authorList>
    </citation>
    <scope>NUCLEOTIDE SEQUENCE [LARGE SCALE GENOMIC DNA]</scope>
    <source>
        <strain evidence="2">MHOM/CI/86/DAL972</strain>
    </source>
</reference>
<evidence type="ECO:0000313" key="2">
    <source>
        <dbReference type="Proteomes" id="UP000002316"/>
    </source>
</evidence>
<evidence type="ECO:0000313" key="1">
    <source>
        <dbReference type="EMBL" id="CBH17174.1"/>
    </source>
</evidence>
<dbReference type="AlphaFoldDB" id="D0A673"/>
<organism evidence="1 2">
    <name type="scientific">Trypanosoma brucei gambiense (strain MHOM/CI/86/DAL972)</name>
    <dbReference type="NCBI Taxonomy" id="679716"/>
    <lineage>
        <taxon>Eukaryota</taxon>
        <taxon>Discoba</taxon>
        <taxon>Euglenozoa</taxon>
        <taxon>Kinetoplastea</taxon>
        <taxon>Metakinetoplastina</taxon>
        <taxon>Trypanosomatida</taxon>
        <taxon>Trypanosomatidae</taxon>
        <taxon>Trypanosoma</taxon>
    </lineage>
</organism>
<dbReference type="RefSeq" id="XP_011779438.1">
    <property type="nucleotide sequence ID" value="XM_011781136.1"/>
</dbReference>
<proteinExistence type="predicted"/>
<gene>
    <name evidence="1" type="ORF">TbgDal_XI2910</name>
</gene>
<dbReference type="EMBL" id="FN554974">
    <property type="protein sequence ID" value="CBH17174.1"/>
    <property type="molecule type" value="Genomic_DNA"/>
</dbReference>